<dbReference type="PANTHER" id="PTHR35896:SF3">
    <property type="entry name" value="MAJOR FACILITATOR SUPERFAMILY TRANSPORTER"/>
    <property type="match status" value="1"/>
</dbReference>
<organism evidence="2 3">
    <name type="scientific">Diatrype stigma</name>
    <dbReference type="NCBI Taxonomy" id="117547"/>
    <lineage>
        <taxon>Eukaryota</taxon>
        <taxon>Fungi</taxon>
        <taxon>Dikarya</taxon>
        <taxon>Ascomycota</taxon>
        <taxon>Pezizomycotina</taxon>
        <taxon>Sordariomycetes</taxon>
        <taxon>Xylariomycetidae</taxon>
        <taxon>Xylariales</taxon>
        <taxon>Diatrypaceae</taxon>
        <taxon>Diatrype</taxon>
    </lineage>
</organism>
<dbReference type="PANTHER" id="PTHR35896">
    <property type="entry name" value="IG-LIKE DOMAIN-CONTAINING PROTEIN"/>
    <property type="match status" value="1"/>
</dbReference>
<name>A0AAN9UPJ3_9PEZI</name>
<protein>
    <submittedName>
        <fullName evidence="2">Uncharacterized protein</fullName>
    </submittedName>
</protein>
<dbReference type="Proteomes" id="UP001320420">
    <property type="component" value="Unassembled WGS sequence"/>
</dbReference>
<accession>A0AAN9UPJ3</accession>
<dbReference type="InterPro" id="IPR053008">
    <property type="entry name" value="Phomopsin_biosynth_assoc"/>
</dbReference>
<sequence length="158" mass="17745">MDKTQRHIYKHVSGSASTDTIDKLDENFIGENEESCPHRQRRRCNMHVAALLASIAASGVIGFIFGTSVPLTTKTPAATASDTLAQIMDCGKSPAEAKAAGCKFDLMLQRWIPADCYDEEHSELFLAKYPRKWYYDIDLEHEMDDATVSDAERRSSRR</sequence>
<gene>
    <name evidence="2" type="ORF">SLS62_005201</name>
</gene>
<comment type="caution">
    <text evidence="2">The sequence shown here is derived from an EMBL/GenBank/DDBJ whole genome shotgun (WGS) entry which is preliminary data.</text>
</comment>
<evidence type="ECO:0000256" key="1">
    <source>
        <dbReference type="SAM" id="Phobius"/>
    </source>
</evidence>
<evidence type="ECO:0000313" key="2">
    <source>
        <dbReference type="EMBL" id="KAK7752859.1"/>
    </source>
</evidence>
<keyword evidence="3" id="KW-1185">Reference proteome</keyword>
<reference evidence="2 3" key="1">
    <citation type="submission" date="2024-02" db="EMBL/GenBank/DDBJ databases">
        <title>De novo assembly and annotation of 12 fungi associated with fruit tree decline syndrome in Ontario, Canada.</title>
        <authorList>
            <person name="Sulman M."/>
            <person name="Ellouze W."/>
            <person name="Ilyukhin E."/>
        </authorList>
    </citation>
    <scope>NUCLEOTIDE SEQUENCE [LARGE SCALE GENOMIC DNA]</scope>
    <source>
        <strain evidence="2 3">M11/M66-122</strain>
    </source>
</reference>
<keyword evidence="1" id="KW-0472">Membrane</keyword>
<dbReference type="EMBL" id="JAKJXP020000034">
    <property type="protein sequence ID" value="KAK7752859.1"/>
    <property type="molecule type" value="Genomic_DNA"/>
</dbReference>
<feature type="transmembrane region" description="Helical" evidence="1">
    <location>
        <begin position="48"/>
        <end position="66"/>
    </location>
</feature>
<evidence type="ECO:0000313" key="3">
    <source>
        <dbReference type="Proteomes" id="UP001320420"/>
    </source>
</evidence>
<keyword evidence="1" id="KW-0812">Transmembrane</keyword>
<keyword evidence="1" id="KW-1133">Transmembrane helix</keyword>
<proteinExistence type="predicted"/>
<dbReference type="AlphaFoldDB" id="A0AAN9UPJ3"/>